<evidence type="ECO:0000256" key="5">
    <source>
        <dbReference type="ARBA" id="ARBA00022741"/>
    </source>
</evidence>
<dbReference type="Proteomes" id="UP000220251">
    <property type="component" value="Unassembled WGS sequence"/>
</dbReference>
<evidence type="ECO:0000256" key="6">
    <source>
        <dbReference type="ARBA" id="ARBA00022840"/>
    </source>
</evidence>
<evidence type="ECO:0000256" key="9">
    <source>
        <dbReference type="ARBA" id="ARBA00023157"/>
    </source>
</evidence>
<dbReference type="NCBIfam" id="TIGR02506">
    <property type="entry name" value="NrdE_NrdA"/>
    <property type="match status" value="1"/>
</dbReference>
<dbReference type="UniPathway" id="UPA00326"/>
<dbReference type="GO" id="GO:0004748">
    <property type="term" value="F:ribonucleoside-diphosphate reductase activity, thioredoxin disulfide as acceptor"/>
    <property type="evidence" value="ECO:0007669"/>
    <property type="project" value="UniProtKB-EC"/>
</dbReference>
<dbReference type="EC" id="1.17.4.1" evidence="13"/>
<dbReference type="OrthoDB" id="9762933at2"/>
<dbReference type="PANTHER" id="PTHR11573:SF6">
    <property type="entry name" value="RIBONUCLEOSIDE-DIPHOSPHATE REDUCTASE LARGE SUBUNIT"/>
    <property type="match status" value="1"/>
</dbReference>
<keyword evidence="16" id="KW-1185">Reference proteome</keyword>
<dbReference type="GO" id="GO:0005524">
    <property type="term" value="F:ATP binding"/>
    <property type="evidence" value="ECO:0007669"/>
    <property type="project" value="UniProtKB-UniRule"/>
</dbReference>
<name>A0A0H5DMY0_9BACT</name>
<evidence type="ECO:0000256" key="10">
    <source>
        <dbReference type="ARBA" id="ARBA00024942"/>
    </source>
</evidence>
<evidence type="ECO:0000313" key="15">
    <source>
        <dbReference type="EMBL" id="CRX37551.1"/>
    </source>
</evidence>
<comment type="subunit">
    <text evidence="2">Tetramer of two alpha and two beta subunits.</text>
</comment>
<evidence type="ECO:0000256" key="3">
    <source>
        <dbReference type="ARBA" id="ARBA00022533"/>
    </source>
</evidence>
<dbReference type="RefSeq" id="WP_098037401.1">
    <property type="nucleotide sequence ID" value="NZ_CWGJ01000001.1"/>
</dbReference>
<keyword evidence="5 12" id="KW-0547">Nucleotide-binding</keyword>
<sequence length="916" mass="103724">MVQHTLMQIEKRDGSFASFDPAKIIRAISGAFREERGLESTQLLGNSDLARIGEIATRVEQEIEKFNRDSLHVEEVQDLIEKELLREGLYEILRRFILFREDRSRERSLKGGGQRIHVARSDGSETLFRLDEVESKLDRILTGLKGAPKEKIVDAFCKNLYTGIDESGVQDALILAASSLIEEAPEMEYAAARLLLQKIYDEVLEGSEEGYGTLFEKRIQQGVRAGLLDPRLLTFDLKALSQALDPTRDLLFKYHGLKVLYDRYFLHIKEKRIEAPQFFWMRVAMGLALNEEQKEEQAIAFYLNLSNLLFISGTPTLFNSGTVHPQLSSCYLSTVEDDLDHIFKVIADDAKLSKWAGGIGNDWTDVRARGATIKGTNGLTQGIIPFLKVANDTAVAVNQGGKRRGSFCAYIEPWHLDVEEFIELKKNTGDERRRTPDMNTALWVPDLLMKRVNEGKTFTLFNPCEVKDLHTLYGQAFEERYAFYEQEAQEGRIRQHKTVIAEELWRKILTMLFETGHPWITFKDPSNIRSAQRHCGVIRSSNLCTEILLNTSREETAVCNLGSINLSRHVTEEGFDFNGLKQTVRTAIRMLDNVIDINYYPTEEARRSNLKHRPVGLGVMGWQEALFILKVPYESEEAIKLSDTLLETLSYEAIDASCDLAKERGSYSSFAGSMWSKGIVPIDTVKLVAQERGGYLDMDSATSLNWDKLRKKVTLQGMRNCQVMAIAPTATIAQIAGTTQSFEPLYANLYVKSNLSGEFSSINSYLIDDLKRRGLFDSEMIADLKYFDGSVLPIDRIPEDVKQLYKTAFEIGPEWLLMAASKRQKWIDMGQSQNLYIANPSGKALSEMYFKAWRLGLKTTYYLRSKSATQIEKSTLDVNKKGLQPRWMKAKSATSGIEVKRSAQACGLDSSCESCQ</sequence>
<dbReference type="PROSITE" id="PS00089">
    <property type="entry name" value="RIBORED_LARGE"/>
    <property type="match status" value="1"/>
</dbReference>
<dbReference type="EMBL" id="CWGJ01000001">
    <property type="protein sequence ID" value="CRX37551.1"/>
    <property type="molecule type" value="Genomic_DNA"/>
</dbReference>
<evidence type="ECO:0000256" key="1">
    <source>
        <dbReference type="ARBA" id="ARBA00010406"/>
    </source>
</evidence>
<dbReference type="SUPFAM" id="SSF48168">
    <property type="entry name" value="R1 subunit of ribonucleotide reductase, N-terminal domain"/>
    <property type="match status" value="1"/>
</dbReference>
<dbReference type="Pfam" id="PF00317">
    <property type="entry name" value="Ribonuc_red_lgN"/>
    <property type="match status" value="1"/>
</dbReference>
<feature type="domain" description="ATP-cone" evidence="14">
    <location>
        <begin position="7"/>
        <end position="107"/>
    </location>
</feature>
<keyword evidence="7 13" id="KW-0560">Oxidoreductase</keyword>
<gene>
    <name evidence="15" type="primary">nrdA</name>
    <name evidence="15" type="ORF">ELAC_0190</name>
</gene>
<protein>
    <recommendedName>
        <fullName evidence="13">Ribonucleoside-diphosphate reductase</fullName>
        <ecNumber evidence="13">1.17.4.1</ecNumber>
    </recommendedName>
</protein>
<evidence type="ECO:0000256" key="12">
    <source>
        <dbReference type="PROSITE-ProRule" id="PRU00492"/>
    </source>
</evidence>
<accession>A0A0H5DMY0</accession>
<dbReference type="GO" id="GO:0005971">
    <property type="term" value="C:ribonucleoside-diphosphate reductase complex"/>
    <property type="evidence" value="ECO:0007669"/>
    <property type="project" value="TreeGrafter"/>
</dbReference>
<feature type="domain" description="ATP-cone" evidence="14">
    <location>
        <begin position="116"/>
        <end position="205"/>
    </location>
</feature>
<dbReference type="PANTHER" id="PTHR11573">
    <property type="entry name" value="RIBONUCLEOSIDE-DIPHOSPHATE REDUCTASE LARGE CHAIN"/>
    <property type="match status" value="1"/>
</dbReference>
<evidence type="ECO:0000256" key="8">
    <source>
        <dbReference type="ARBA" id="ARBA00023116"/>
    </source>
</evidence>
<keyword evidence="6 12" id="KW-0067">ATP-binding</keyword>
<keyword evidence="8 13" id="KW-0215">Deoxyribonucleotide synthesis</keyword>
<comment type="function">
    <text evidence="10 13">Provides the precursors necessary for DNA synthesis. Catalyzes the biosynthesis of deoxyribonucleotides from the corresponding ribonucleotides.</text>
</comment>
<evidence type="ECO:0000256" key="7">
    <source>
        <dbReference type="ARBA" id="ARBA00023002"/>
    </source>
</evidence>
<dbReference type="Pfam" id="PF02867">
    <property type="entry name" value="Ribonuc_red_lgC"/>
    <property type="match status" value="1"/>
</dbReference>
<keyword evidence="9" id="KW-1015">Disulfide bond</keyword>
<dbReference type="InterPro" id="IPR013346">
    <property type="entry name" value="NrdE_NrdA_C"/>
</dbReference>
<dbReference type="Gene3D" id="3.20.70.20">
    <property type="match status" value="1"/>
</dbReference>
<dbReference type="FunFam" id="3.20.70.20:FF:000009">
    <property type="entry name" value="Ribonucleoside-diphosphate reductase"/>
    <property type="match status" value="1"/>
</dbReference>
<dbReference type="NCBIfam" id="NF005544">
    <property type="entry name" value="PRK07207.1"/>
    <property type="match status" value="1"/>
</dbReference>
<dbReference type="PRINTS" id="PR01183">
    <property type="entry name" value="RIBORDTASEM1"/>
</dbReference>
<dbReference type="AlphaFoldDB" id="A0A0H5DMY0"/>
<dbReference type="GO" id="GO:0009263">
    <property type="term" value="P:deoxyribonucleotide biosynthetic process"/>
    <property type="evidence" value="ECO:0007669"/>
    <property type="project" value="UniProtKB-KW"/>
</dbReference>
<dbReference type="InterPro" id="IPR039718">
    <property type="entry name" value="Rrm1"/>
</dbReference>
<keyword evidence="3" id="KW-0021">Allosteric enzyme</keyword>
<dbReference type="CDD" id="cd01679">
    <property type="entry name" value="RNR_I"/>
    <property type="match status" value="1"/>
</dbReference>
<dbReference type="PROSITE" id="PS51161">
    <property type="entry name" value="ATP_CONE"/>
    <property type="match status" value="2"/>
</dbReference>
<evidence type="ECO:0000256" key="13">
    <source>
        <dbReference type="RuleBase" id="RU003410"/>
    </source>
</evidence>
<evidence type="ECO:0000313" key="16">
    <source>
        <dbReference type="Proteomes" id="UP000220251"/>
    </source>
</evidence>
<evidence type="ECO:0000256" key="2">
    <source>
        <dbReference type="ARBA" id="ARBA00011209"/>
    </source>
</evidence>
<organism evidence="15 16">
    <name type="scientific">Estrella lausannensis</name>
    <dbReference type="NCBI Taxonomy" id="483423"/>
    <lineage>
        <taxon>Bacteria</taxon>
        <taxon>Pseudomonadati</taxon>
        <taxon>Chlamydiota</taxon>
        <taxon>Chlamydiia</taxon>
        <taxon>Parachlamydiales</taxon>
        <taxon>Candidatus Criblamydiaceae</taxon>
        <taxon>Estrella</taxon>
    </lineage>
</organism>
<dbReference type="InterPro" id="IPR008926">
    <property type="entry name" value="RNR_R1-su_N"/>
</dbReference>
<evidence type="ECO:0000256" key="11">
    <source>
        <dbReference type="ARBA" id="ARBA00047754"/>
    </source>
</evidence>
<dbReference type="InterPro" id="IPR013509">
    <property type="entry name" value="RNR_lsu_N"/>
</dbReference>
<evidence type="ECO:0000256" key="4">
    <source>
        <dbReference type="ARBA" id="ARBA00022737"/>
    </source>
</evidence>
<dbReference type="SUPFAM" id="SSF51998">
    <property type="entry name" value="PFL-like glycyl radical enzymes"/>
    <property type="match status" value="1"/>
</dbReference>
<dbReference type="InterPro" id="IPR005144">
    <property type="entry name" value="ATP-cone_dom"/>
</dbReference>
<keyword evidence="4" id="KW-0677">Repeat</keyword>
<dbReference type="Pfam" id="PF03477">
    <property type="entry name" value="ATP-cone"/>
    <property type="match status" value="1"/>
</dbReference>
<comment type="similarity">
    <text evidence="1 13">Belongs to the ribonucleoside diphosphate reductase large chain family.</text>
</comment>
<proteinExistence type="inferred from homology"/>
<evidence type="ECO:0000259" key="14">
    <source>
        <dbReference type="PROSITE" id="PS51161"/>
    </source>
</evidence>
<dbReference type="InterPro" id="IPR000788">
    <property type="entry name" value="RNR_lg_C"/>
</dbReference>
<reference evidence="16" key="1">
    <citation type="submission" date="2015-06" db="EMBL/GenBank/DDBJ databases">
        <authorList>
            <person name="Bertelli C."/>
        </authorList>
    </citation>
    <scope>NUCLEOTIDE SEQUENCE [LARGE SCALE GENOMIC DNA]</scope>
    <source>
        <strain evidence="16">CRIB-30</strain>
    </source>
</reference>
<comment type="catalytic activity">
    <reaction evidence="11 13">
        <text>a 2'-deoxyribonucleoside 5'-diphosphate + [thioredoxin]-disulfide + H2O = a ribonucleoside 5'-diphosphate + [thioredoxin]-dithiol</text>
        <dbReference type="Rhea" id="RHEA:23252"/>
        <dbReference type="Rhea" id="RHEA-COMP:10698"/>
        <dbReference type="Rhea" id="RHEA-COMP:10700"/>
        <dbReference type="ChEBI" id="CHEBI:15377"/>
        <dbReference type="ChEBI" id="CHEBI:29950"/>
        <dbReference type="ChEBI" id="CHEBI:50058"/>
        <dbReference type="ChEBI" id="CHEBI:57930"/>
        <dbReference type="ChEBI" id="CHEBI:73316"/>
        <dbReference type="EC" id="1.17.4.1"/>
    </reaction>
</comment>